<dbReference type="FunFam" id="3.10.310.10:FF:000003">
    <property type="entry name" value="Proline racemase"/>
    <property type="match status" value="1"/>
</dbReference>
<evidence type="ECO:0000256" key="2">
    <source>
        <dbReference type="ARBA" id="ARBA00007529"/>
    </source>
</evidence>
<evidence type="ECO:0000256" key="3">
    <source>
        <dbReference type="ARBA" id="ARBA00013105"/>
    </source>
</evidence>
<sequence>MELQLPPHEGVELSVVDMHTGGEPLRVILSGYPEVKGDSVLSKRRYVREHLDHLRRVLMYEPRGHYDMYGALIVDSELPEADLGVLFMHNEGYSTMCGHAVIALGRFAVDYKLVKEPQSPETQVNIHCPCGLVKAFVEYSGGKTGGVRFFSVPAFAFATADVTVTVEGFGEVTLDISYGGAFYAFVNAQRFGLDVTKSRTRDLVDAATAITVCVNNYSSEATANICVFAEAQVSHRCRSKKVRRAVWFIINLTFTCSQVDRSPTGSGVTARVALQYHKGLIQLNQSRTFQSGSTGSQFTGKAVEETECGDFKAVVVEVAGRAFYTGVSRFVQEPDDKLTHGFLLK</sequence>
<evidence type="ECO:0000313" key="5">
    <source>
        <dbReference type="Proteomes" id="UP000298787"/>
    </source>
</evidence>
<organism evidence="4 5">
    <name type="scientific">Collichthys lucidus</name>
    <name type="common">Big head croaker</name>
    <name type="synonym">Sciaena lucida</name>
    <dbReference type="NCBI Taxonomy" id="240159"/>
    <lineage>
        <taxon>Eukaryota</taxon>
        <taxon>Metazoa</taxon>
        <taxon>Chordata</taxon>
        <taxon>Craniata</taxon>
        <taxon>Vertebrata</taxon>
        <taxon>Euteleostomi</taxon>
        <taxon>Actinopterygii</taxon>
        <taxon>Neopterygii</taxon>
        <taxon>Teleostei</taxon>
        <taxon>Neoteleostei</taxon>
        <taxon>Acanthomorphata</taxon>
        <taxon>Eupercaria</taxon>
        <taxon>Sciaenidae</taxon>
        <taxon>Collichthys</taxon>
    </lineage>
</organism>
<dbReference type="PANTHER" id="PTHR33442:SF1">
    <property type="entry name" value="TRANS-3-HYDROXY-L-PROLINE DEHYDRATASE"/>
    <property type="match status" value="1"/>
</dbReference>
<reference evidence="4 5" key="1">
    <citation type="submission" date="2019-01" db="EMBL/GenBank/DDBJ databases">
        <title>Genome Assembly of Collichthys lucidus.</title>
        <authorList>
            <person name="Cai M."/>
            <person name="Xiao S."/>
        </authorList>
    </citation>
    <scope>NUCLEOTIDE SEQUENCE [LARGE SCALE GENOMIC DNA]</scope>
    <source>
        <strain evidence="4">JT15FE1705JMU</strain>
        <tissue evidence="4">Muscle</tissue>
    </source>
</reference>
<accession>A0A4U5US27</accession>
<dbReference type="EC" id="4.2.1.77" evidence="3"/>
<name>A0A4U5US27_COLLU</name>
<gene>
    <name evidence="4" type="ORF">D9C73_009443</name>
</gene>
<dbReference type="PANTHER" id="PTHR33442">
    <property type="entry name" value="TRANS-3-HYDROXY-L-PROLINE DEHYDRATASE"/>
    <property type="match status" value="1"/>
</dbReference>
<evidence type="ECO:0000256" key="1">
    <source>
        <dbReference type="ARBA" id="ARBA00001148"/>
    </source>
</evidence>
<dbReference type="EMBL" id="CM014086">
    <property type="protein sequence ID" value="TKS76395.1"/>
    <property type="molecule type" value="Genomic_DNA"/>
</dbReference>
<comment type="catalytic activity">
    <reaction evidence="1">
        <text>trans-3-hydroxy-L-proline = 1-pyrroline-2-carboxylate + H2O</text>
        <dbReference type="Rhea" id="RHEA:10320"/>
        <dbReference type="ChEBI" id="CHEBI:15377"/>
        <dbReference type="ChEBI" id="CHEBI:39785"/>
        <dbReference type="ChEBI" id="CHEBI:57938"/>
        <dbReference type="EC" id="4.2.1.77"/>
    </reaction>
</comment>
<proteinExistence type="inferred from homology"/>
<keyword evidence="5" id="KW-1185">Reference proteome</keyword>
<dbReference type="Gene3D" id="3.10.310.10">
    <property type="entry name" value="Diaminopimelate Epimerase, Chain A, domain 1"/>
    <property type="match status" value="2"/>
</dbReference>
<evidence type="ECO:0000313" key="4">
    <source>
        <dbReference type="EMBL" id="TKS76395.1"/>
    </source>
</evidence>
<dbReference type="InterPro" id="IPR008794">
    <property type="entry name" value="Pro_racemase_fam"/>
</dbReference>
<protein>
    <recommendedName>
        <fullName evidence="3">trans-L-3-hydroxyproline dehydratase</fullName>
        <ecNumber evidence="3">4.2.1.77</ecNumber>
    </recommendedName>
</protein>
<dbReference type="PIRSF" id="PIRSF029792">
    <property type="entry name" value="Pro_racemase"/>
    <property type="match status" value="1"/>
</dbReference>
<dbReference type="Pfam" id="PF05544">
    <property type="entry name" value="Pro_racemase"/>
    <property type="match status" value="1"/>
</dbReference>
<dbReference type="SUPFAM" id="SSF54506">
    <property type="entry name" value="Diaminopimelate epimerase-like"/>
    <property type="match status" value="1"/>
</dbReference>
<dbReference type="SFLD" id="SFLDS00028">
    <property type="entry name" value="Proline_Racemase"/>
    <property type="match status" value="1"/>
</dbReference>
<comment type="similarity">
    <text evidence="2">Belongs to the proline racemase family.</text>
</comment>
<dbReference type="Proteomes" id="UP000298787">
    <property type="component" value="Chromosome 9"/>
</dbReference>
<dbReference type="GO" id="GO:0050346">
    <property type="term" value="F:trans-L-3-hydroxyproline dehydratase activity"/>
    <property type="evidence" value="ECO:0007669"/>
    <property type="project" value="UniProtKB-EC"/>
</dbReference>
<dbReference type="STRING" id="240159.A0A4U5US27"/>
<dbReference type="AlphaFoldDB" id="A0A4U5US27"/>